<evidence type="ECO:0000256" key="1">
    <source>
        <dbReference type="SAM" id="MobiDB-lite"/>
    </source>
</evidence>
<evidence type="ECO:0000313" key="2">
    <source>
        <dbReference type="EMBL" id="GAA4390862.1"/>
    </source>
</evidence>
<feature type="region of interest" description="Disordered" evidence="1">
    <location>
        <begin position="115"/>
        <end position="135"/>
    </location>
</feature>
<comment type="caution">
    <text evidence="2">The sequence shown here is derived from an EMBL/GenBank/DDBJ whole genome shotgun (WGS) entry which is preliminary data.</text>
</comment>
<gene>
    <name evidence="2" type="ORF">GCM10023186_39500</name>
</gene>
<evidence type="ECO:0008006" key="4">
    <source>
        <dbReference type="Google" id="ProtNLM"/>
    </source>
</evidence>
<name>A0ABP8JHB5_9BACT</name>
<sequence length="150" mass="17081">MQRLIDAVEYGADFFVEEITIRAIVFDNSDDVTVWATTIFDQQLYFFHLGLPFASLDVMLRQAGERAGELQEEVAEALAEAPRPCLIEYTSEERVPVELPGLALKLSFTYPADEDEFLEEDDEDSPEDSEERAAADNVFYLEGIYRRLDA</sequence>
<proteinExistence type="predicted"/>
<reference evidence="3" key="1">
    <citation type="journal article" date="2019" name="Int. J. Syst. Evol. Microbiol.">
        <title>The Global Catalogue of Microorganisms (GCM) 10K type strain sequencing project: providing services to taxonomists for standard genome sequencing and annotation.</title>
        <authorList>
            <consortium name="The Broad Institute Genomics Platform"/>
            <consortium name="The Broad Institute Genome Sequencing Center for Infectious Disease"/>
            <person name="Wu L."/>
            <person name="Ma J."/>
        </authorList>
    </citation>
    <scope>NUCLEOTIDE SEQUENCE [LARGE SCALE GENOMIC DNA]</scope>
    <source>
        <strain evidence="3">JCM 17924</strain>
    </source>
</reference>
<feature type="compositionally biased region" description="Acidic residues" evidence="1">
    <location>
        <begin position="115"/>
        <end position="130"/>
    </location>
</feature>
<protein>
    <recommendedName>
        <fullName evidence="4">KTSC domain-containing protein</fullName>
    </recommendedName>
</protein>
<dbReference type="RefSeq" id="WP_345227019.1">
    <property type="nucleotide sequence ID" value="NZ_BAABHA010000015.1"/>
</dbReference>
<dbReference type="EMBL" id="BAABHA010000015">
    <property type="protein sequence ID" value="GAA4390862.1"/>
    <property type="molecule type" value="Genomic_DNA"/>
</dbReference>
<accession>A0ABP8JHB5</accession>
<dbReference type="Proteomes" id="UP001500454">
    <property type="component" value="Unassembled WGS sequence"/>
</dbReference>
<organism evidence="2 3">
    <name type="scientific">Hymenobacter koreensis</name>
    <dbReference type="NCBI Taxonomy" id="1084523"/>
    <lineage>
        <taxon>Bacteria</taxon>
        <taxon>Pseudomonadati</taxon>
        <taxon>Bacteroidota</taxon>
        <taxon>Cytophagia</taxon>
        <taxon>Cytophagales</taxon>
        <taxon>Hymenobacteraceae</taxon>
        <taxon>Hymenobacter</taxon>
    </lineage>
</organism>
<evidence type="ECO:0000313" key="3">
    <source>
        <dbReference type="Proteomes" id="UP001500454"/>
    </source>
</evidence>
<keyword evidence="3" id="KW-1185">Reference proteome</keyword>